<gene>
    <name evidence="2" type="ORF">HMPREF0731_4696</name>
</gene>
<dbReference type="Gene3D" id="3.40.50.300">
    <property type="entry name" value="P-loop containing nucleotide triphosphate hydrolases"/>
    <property type="match status" value="1"/>
</dbReference>
<dbReference type="SUPFAM" id="SSF52540">
    <property type="entry name" value="P-loop containing nucleoside triphosphate hydrolases"/>
    <property type="match status" value="1"/>
</dbReference>
<sequence>AAAGGARQGAHRTDLRLVLLPKQIPAELCSTGEQKALLVSTVLAQAALVASHRGFAPLLLLDEVAAHLDPERRAALFAALDALPAQCFLTGTEEAPFAPLRGHAQLFAASPGSLAENADFPVSRAS</sequence>
<dbReference type="PROSITE" id="PS00618">
    <property type="entry name" value="RECF_2"/>
    <property type="match status" value="1"/>
</dbReference>
<evidence type="ECO:0000313" key="2">
    <source>
        <dbReference type="EMBL" id="EFH09086.1"/>
    </source>
</evidence>
<accession>D5RUD4</accession>
<reference evidence="2 3" key="1">
    <citation type="submission" date="2010-04" db="EMBL/GenBank/DDBJ databases">
        <authorList>
            <person name="Qin X."/>
            <person name="Bachman B."/>
            <person name="Battles P."/>
            <person name="Bell A."/>
            <person name="Bess C."/>
            <person name="Bickham C."/>
            <person name="Chaboub L."/>
            <person name="Chen D."/>
            <person name="Coyle M."/>
            <person name="Deiros D.R."/>
            <person name="Dinh H."/>
            <person name="Forbes L."/>
            <person name="Fowler G."/>
            <person name="Francisco L."/>
            <person name="Fu Q."/>
            <person name="Gubbala S."/>
            <person name="Hale W."/>
            <person name="Han Y."/>
            <person name="Hemphill L."/>
            <person name="Highlander S.K."/>
            <person name="Hirani K."/>
            <person name="Hogues M."/>
            <person name="Jackson L."/>
            <person name="Jakkamsetti A."/>
            <person name="Javaid M."/>
            <person name="Jiang H."/>
            <person name="Korchina V."/>
            <person name="Kovar C."/>
            <person name="Lara F."/>
            <person name="Lee S."/>
            <person name="Mata R."/>
            <person name="Mathew T."/>
            <person name="Moen C."/>
            <person name="Morales K."/>
            <person name="Munidasa M."/>
            <person name="Nazareth L."/>
            <person name="Ngo R."/>
            <person name="Nguyen L."/>
            <person name="Okwuonu G."/>
            <person name="Ongeri F."/>
            <person name="Patil S."/>
            <person name="Petrosino J."/>
            <person name="Pham C."/>
            <person name="Pham P."/>
            <person name="Pu L.-L."/>
            <person name="Puazo M."/>
            <person name="Raj R."/>
            <person name="Reid J."/>
            <person name="Rouhana J."/>
            <person name="Saada N."/>
            <person name="Shang Y."/>
            <person name="Simmons D."/>
            <person name="Thornton R."/>
            <person name="Warren J."/>
            <person name="Weissenberger G."/>
            <person name="Zhang J."/>
            <person name="Zhang L."/>
            <person name="Zhou C."/>
            <person name="Zhu D."/>
            <person name="Muzny D."/>
            <person name="Worley K."/>
            <person name="Gibbs R."/>
        </authorList>
    </citation>
    <scope>NUCLEOTIDE SEQUENCE [LARGE SCALE GENOMIC DNA]</scope>
    <source>
        <strain evidence="2 3">ATCC 49957</strain>
    </source>
</reference>
<proteinExistence type="predicted"/>
<feature type="non-terminal residue" evidence="2">
    <location>
        <position position="1"/>
    </location>
</feature>
<dbReference type="AlphaFoldDB" id="D5RUD4"/>
<name>D5RUD4_9PROT</name>
<comment type="caution">
    <text evidence="2">The sequence shown here is derived from an EMBL/GenBank/DDBJ whole genome shotgun (WGS) entry which is preliminary data.</text>
</comment>
<feature type="domain" description="ATPase AAA-type core" evidence="1">
    <location>
        <begin position="24"/>
        <end position="90"/>
    </location>
</feature>
<dbReference type="GO" id="GO:0016887">
    <property type="term" value="F:ATP hydrolysis activity"/>
    <property type="evidence" value="ECO:0007669"/>
    <property type="project" value="InterPro"/>
</dbReference>
<keyword evidence="3" id="KW-1185">Reference proteome</keyword>
<dbReference type="InterPro" id="IPR018078">
    <property type="entry name" value="DNA-binding_RecF_CS"/>
</dbReference>
<dbReference type="GO" id="GO:0006281">
    <property type="term" value="P:DNA repair"/>
    <property type="evidence" value="ECO:0007669"/>
    <property type="project" value="InterPro"/>
</dbReference>
<dbReference type="Proteomes" id="UP000005324">
    <property type="component" value="Unassembled WGS sequence"/>
</dbReference>
<dbReference type="GO" id="GO:0005524">
    <property type="term" value="F:ATP binding"/>
    <property type="evidence" value="ECO:0007669"/>
    <property type="project" value="InterPro"/>
</dbReference>
<dbReference type="RefSeq" id="WP_007005992.1">
    <property type="nucleotide sequence ID" value="NZ_GG770867.1"/>
</dbReference>
<dbReference type="InterPro" id="IPR003959">
    <property type="entry name" value="ATPase_AAA_core"/>
</dbReference>
<dbReference type="HOGENOM" id="CLU_1975303_0_0_5"/>
<dbReference type="EMBL" id="ADVL01000972">
    <property type="protein sequence ID" value="EFH09086.1"/>
    <property type="molecule type" value="Genomic_DNA"/>
</dbReference>
<protein>
    <recommendedName>
        <fullName evidence="1">ATPase AAA-type core domain-containing protein</fullName>
    </recommendedName>
</protein>
<organism evidence="2 3">
    <name type="scientific">Pseudoroseomonas cervicalis ATCC 49957</name>
    <dbReference type="NCBI Taxonomy" id="525371"/>
    <lineage>
        <taxon>Bacteria</taxon>
        <taxon>Pseudomonadati</taxon>
        <taxon>Pseudomonadota</taxon>
        <taxon>Alphaproteobacteria</taxon>
        <taxon>Acetobacterales</taxon>
        <taxon>Roseomonadaceae</taxon>
        <taxon>Roseomonas</taxon>
    </lineage>
</organism>
<dbReference type="OrthoDB" id="9803889at2"/>
<evidence type="ECO:0000313" key="3">
    <source>
        <dbReference type="Proteomes" id="UP000005324"/>
    </source>
</evidence>
<dbReference type="InterPro" id="IPR027417">
    <property type="entry name" value="P-loop_NTPase"/>
</dbReference>
<dbReference type="Pfam" id="PF13304">
    <property type="entry name" value="AAA_21"/>
    <property type="match status" value="1"/>
</dbReference>
<dbReference type="GO" id="GO:0003697">
    <property type="term" value="F:single-stranded DNA binding"/>
    <property type="evidence" value="ECO:0007669"/>
    <property type="project" value="InterPro"/>
</dbReference>
<evidence type="ECO:0000259" key="1">
    <source>
        <dbReference type="Pfam" id="PF13304"/>
    </source>
</evidence>